<keyword evidence="2" id="KW-1133">Transmembrane helix</keyword>
<reference evidence="4 5" key="1">
    <citation type="submission" date="2018-06" db="EMBL/GenBank/DDBJ databases">
        <title>A transcriptomic atlas of mushroom development highlights an independent origin of complex multicellularity.</title>
        <authorList>
            <consortium name="DOE Joint Genome Institute"/>
            <person name="Krizsan K."/>
            <person name="Almasi E."/>
            <person name="Merenyi Z."/>
            <person name="Sahu N."/>
            <person name="Viragh M."/>
            <person name="Koszo T."/>
            <person name="Mondo S."/>
            <person name="Kiss B."/>
            <person name="Balint B."/>
            <person name="Kues U."/>
            <person name="Barry K."/>
            <person name="Hegedus J.C."/>
            <person name="Henrissat B."/>
            <person name="Johnson J."/>
            <person name="Lipzen A."/>
            <person name="Ohm R."/>
            <person name="Nagy I."/>
            <person name="Pangilinan J."/>
            <person name="Yan J."/>
            <person name="Xiong Y."/>
            <person name="Grigoriev I.V."/>
            <person name="Hibbett D.S."/>
            <person name="Nagy L.G."/>
        </authorList>
    </citation>
    <scope>NUCLEOTIDE SEQUENCE [LARGE SCALE GENOMIC DNA]</scope>
    <source>
        <strain evidence="4 5">SZMC22713</strain>
    </source>
</reference>
<organism evidence="4 5">
    <name type="scientific">Rickenella mellea</name>
    <dbReference type="NCBI Taxonomy" id="50990"/>
    <lineage>
        <taxon>Eukaryota</taxon>
        <taxon>Fungi</taxon>
        <taxon>Dikarya</taxon>
        <taxon>Basidiomycota</taxon>
        <taxon>Agaricomycotina</taxon>
        <taxon>Agaricomycetes</taxon>
        <taxon>Hymenochaetales</taxon>
        <taxon>Rickenellaceae</taxon>
        <taxon>Rickenella</taxon>
    </lineage>
</organism>
<feature type="compositionally biased region" description="Polar residues" evidence="1">
    <location>
        <begin position="139"/>
        <end position="164"/>
    </location>
</feature>
<feature type="region of interest" description="Disordered" evidence="1">
    <location>
        <begin position="43"/>
        <end position="165"/>
    </location>
</feature>
<proteinExistence type="predicted"/>
<accession>A0A4Y7QMA4</accession>
<keyword evidence="3" id="KW-0732">Signal</keyword>
<keyword evidence="5" id="KW-1185">Reference proteome</keyword>
<dbReference type="VEuPathDB" id="FungiDB:BD410DRAFT_799502"/>
<protein>
    <recommendedName>
        <fullName evidence="6">Mid2 domain-containing protein</fullName>
    </recommendedName>
</protein>
<feature type="region of interest" description="Disordered" evidence="1">
    <location>
        <begin position="257"/>
        <end position="344"/>
    </location>
</feature>
<dbReference type="Proteomes" id="UP000294933">
    <property type="component" value="Unassembled WGS sequence"/>
</dbReference>
<feature type="compositionally biased region" description="Low complexity" evidence="1">
    <location>
        <begin position="85"/>
        <end position="138"/>
    </location>
</feature>
<evidence type="ECO:0000256" key="1">
    <source>
        <dbReference type="SAM" id="MobiDB-lite"/>
    </source>
</evidence>
<dbReference type="OrthoDB" id="3261505at2759"/>
<feature type="chain" id="PRO_5021342851" description="Mid2 domain-containing protein" evidence="3">
    <location>
        <begin position="28"/>
        <end position="376"/>
    </location>
</feature>
<keyword evidence="2" id="KW-0472">Membrane</keyword>
<feature type="transmembrane region" description="Helical" evidence="2">
    <location>
        <begin position="201"/>
        <end position="221"/>
    </location>
</feature>
<feature type="compositionally biased region" description="Low complexity" evidence="1">
    <location>
        <begin position="259"/>
        <end position="268"/>
    </location>
</feature>
<keyword evidence="2" id="KW-0812">Transmembrane</keyword>
<evidence type="ECO:0000256" key="3">
    <source>
        <dbReference type="SAM" id="SignalP"/>
    </source>
</evidence>
<gene>
    <name evidence="4" type="ORF">BD410DRAFT_799502</name>
</gene>
<dbReference type="STRING" id="50990.A0A4Y7QMA4"/>
<dbReference type="EMBL" id="ML170158">
    <property type="protein sequence ID" value="TDL28192.1"/>
    <property type="molecule type" value="Genomic_DNA"/>
</dbReference>
<evidence type="ECO:0008006" key="6">
    <source>
        <dbReference type="Google" id="ProtNLM"/>
    </source>
</evidence>
<evidence type="ECO:0000313" key="5">
    <source>
        <dbReference type="Proteomes" id="UP000294933"/>
    </source>
</evidence>
<feature type="signal peptide" evidence="3">
    <location>
        <begin position="1"/>
        <end position="27"/>
    </location>
</feature>
<dbReference type="AlphaFoldDB" id="A0A4Y7QMA4"/>
<evidence type="ECO:0000256" key="2">
    <source>
        <dbReference type="SAM" id="Phobius"/>
    </source>
</evidence>
<sequence>MLRSKSLPLTLFFITTLLLAIATLANAEPLSPSAARRSHRILKKRAAVQPAAQANTPVANGAEGAPGTNDRNNGNAAGGGGTVSGTGTSSSTTSTSSSTTSSSTTSSSTSSTSSTTSSSTTSSSTTSSSTTSTSSSTTPAATQSQTSQSLNVQALPTGSPTQDTPAAARFTTVTSSAPAESATNSDGASPSGAATITKTTITVLVAVGASIGAAILIWTIIRKWKFKPSAEFEDRMQPIDWQPSVNPADDIIPRHRRMNSNGSHGSFHSGEDHSDSFSGRGAYGAYGPSSDHGHGNTISDLPQHDFTAGPAHLAPVGAYADLSRGPSPQPQMQESSLARGPSFTHGYDNPAYAAASRAAYGTHDQYDYNGQAGARY</sequence>
<name>A0A4Y7QMA4_9AGAM</name>
<evidence type="ECO:0000313" key="4">
    <source>
        <dbReference type="EMBL" id="TDL28192.1"/>
    </source>
</evidence>